<evidence type="ECO:0000313" key="1">
    <source>
        <dbReference type="EMBL" id="MBA0670308.1"/>
    </source>
</evidence>
<dbReference type="EMBL" id="JABFAB010236066">
    <property type="protein sequence ID" value="MBA0670308.1"/>
    <property type="molecule type" value="Genomic_DNA"/>
</dbReference>
<accession>A0A7J8W5P1</accession>
<evidence type="ECO:0008006" key="3">
    <source>
        <dbReference type="Google" id="ProtNLM"/>
    </source>
</evidence>
<name>A0A7J8W5P1_9ROSI</name>
<evidence type="ECO:0000313" key="2">
    <source>
        <dbReference type="Proteomes" id="UP000593573"/>
    </source>
</evidence>
<dbReference type="AlphaFoldDB" id="A0A7J8W5P1"/>
<dbReference type="InterPro" id="IPR052929">
    <property type="entry name" value="RNase_H-like_EbsB-rel"/>
</dbReference>
<dbReference type="Proteomes" id="UP000593573">
    <property type="component" value="Unassembled WGS sequence"/>
</dbReference>
<organism evidence="1 2">
    <name type="scientific">Gossypium klotzschianum</name>
    <dbReference type="NCBI Taxonomy" id="34286"/>
    <lineage>
        <taxon>Eukaryota</taxon>
        <taxon>Viridiplantae</taxon>
        <taxon>Streptophyta</taxon>
        <taxon>Embryophyta</taxon>
        <taxon>Tracheophyta</taxon>
        <taxon>Spermatophyta</taxon>
        <taxon>Magnoliopsida</taxon>
        <taxon>eudicotyledons</taxon>
        <taxon>Gunneridae</taxon>
        <taxon>Pentapetalae</taxon>
        <taxon>rosids</taxon>
        <taxon>malvids</taxon>
        <taxon>Malvales</taxon>
        <taxon>Malvaceae</taxon>
        <taxon>Malvoideae</taxon>
        <taxon>Gossypium</taxon>
    </lineage>
</organism>
<keyword evidence="2" id="KW-1185">Reference proteome</keyword>
<reference evidence="1 2" key="1">
    <citation type="journal article" date="2019" name="Genome Biol. Evol.">
        <title>Insights into the evolution of the New World diploid cottons (Gossypium, subgenus Houzingenia) based on genome sequencing.</title>
        <authorList>
            <person name="Grover C.E."/>
            <person name="Arick M.A. 2nd"/>
            <person name="Thrash A."/>
            <person name="Conover J.L."/>
            <person name="Sanders W.S."/>
            <person name="Peterson D.G."/>
            <person name="Frelichowski J.E."/>
            <person name="Scheffler J.A."/>
            <person name="Scheffler B.E."/>
            <person name="Wendel J.F."/>
        </authorList>
    </citation>
    <scope>NUCLEOTIDE SEQUENCE [LARGE SCALE GENOMIC DNA]</scope>
    <source>
        <strain evidence="1">57</strain>
        <tissue evidence="1">Leaf</tissue>
    </source>
</reference>
<dbReference type="PANTHER" id="PTHR47074:SF61">
    <property type="entry name" value="RNASE H TYPE-1 DOMAIN-CONTAINING PROTEIN"/>
    <property type="match status" value="1"/>
</dbReference>
<proteinExistence type="predicted"/>
<gene>
    <name evidence="1" type="ORF">Goklo_025261</name>
</gene>
<dbReference type="PANTHER" id="PTHR47074">
    <property type="entry name" value="BNAC02G40300D PROTEIN"/>
    <property type="match status" value="1"/>
</dbReference>
<protein>
    <recommendedName>
        <fullName evidence="3">RNase H type-1 domain-containing protein</fullName>
    </recommendedName>
</protein>
<comment type="caution">
    <text evidence="1">The sequence shown here is derived from an EMBL/GenBank/DDBJ whole genome shotgun (WGS) entry which is preliminary data.</text>
</comment>
<sequence>MSLCSYSSLFIVAASIVPTPSRITQTSQEILERVGSYIGELDALRTRSSANIMESERWNPPGRGWFKINYDVAFQKHSLRSCTWIIIRNHEWGTLVSSIIQNKHVPTEFAAEALACLQEIRLGLDLELQDVIVEASKGCSNGG</sequence>